<dbReference type="GO" id="GO:0005085">
    <property type="term" value="F:guanyl-nucleotide exchange factor activity"/>
    <property type="evidence" value="ECO:0007669"/>
    <property type="project" value="UniProtKB-KW"/>
</dbReference>
<evidence type="ECO:0000259" key="4">
    <source>
        <dbReference type="PROSITE" id="PS51205"/>
    </source>
</evidence>
<feature type="domain" description="VPS9" evidence="4">
    <location>
        <begin position="1209"/>
        <end position="1347"/>
    </location>
</feature>
<dbReference type="GO" id="GO:0031267">
    <property type="term" value="F:small GTPase binding"/>
    <property type="evidence" value="ECO:0007669"/>
    <property type="project" value="TreeGrafter"/>
</dbReference>
<dbReference type="GO" id="GO:0005737">
    <property type="term" value="C:cytoplasm"/>
    <property type="evidence" value="ECO:0007669"/>
    <property type="project" value="TreeGrafter"/>
</dbReference>
<dbReference type="Pfam" id="PF02204">
    <property type="entry name" value="VPS9"/>
    <property type="match status" value="1"/>
</dbReference>
<dbReference type="InterPro" id="IPR057248">
    <property type="entry name" value="Alsin-like_PH"/>
</dbReference>
<dbReference type="SUPFAM" id="SSF82185">
    <property type="entry name" value="Histone H3 K4-specific methyltransferase SET7/9 N-terminal domain"/>
    <property type="match status" value="1"/>
</dbReference>
<dbReference type="EMBL" id="OU895879">
    <property type="protein sequence ID" value="CAG9809977.1"/>
    <property type="molecule type" value="Genomic_DNA"/>
</dbReference>
<dbReference type="InterPro" id="IPR059093">
    <property type="entry name" value="HA_Alsin"/>
</dbReference>
<dbReference type="InterPro" id="IPR003123">
    <property type="entry name" value="VPS9"/>
</dbReference>
<dbReference type="GO" id="GO:0016197">
    <property type="term" value="P:endosomal transport"/>
    <property type="evidence" value="ECO:0007669"/>
    <property type="project" value="TreeGrafter"/>
</dbReference>
<sequence length="1347" mass="156029">MSCNVVYYENKKVNIEWKHHVLKVFDCGNNNLILTLQNYLILFKRDNNSNIIKLRENVVDASYSYPLFYIVDNDGKVYKTNIEQINDRRWDIIEVEHKITQISGNGDGLLMITDEHEMIGMGNFENVLCSDEPKKIECFSSIKALQVATGDNFALVLVIPQRPQNDDGANQKDFLQKVRFDGRDLLKTQVWSFGSINKGLLGSGDHIKRKDCAVIIKLVDIGVYKIHCGSHHAAALTLDGKLFLWGFNNHQQISIDTSIQDISSPMEFRSEMNGKVSKNILAVTTSTSNTIILFNDLSFKILGKNGNSIDDNEEFASDLKYEYDAGNIEDNEGIYSVPYIISHNKILLVNHKNISMFLLTYLNEEQKNVRAMINVYQKFMKDIRNIDDDTRKLVEFFENILYISIANLRMTIDLLQSDCEQNLEKTIFNAHFTNVMREYQRYLNQLCDIISYYSISHYEKRVDRKIVKIVLEKPFVCIEVYEKLLDLIYDIHLYNNNPNISIHDQEIEELKRQTVERKKIIEDFRKVIVPQKLQKAQDTFTFWQSLNDSTIKHELHHQERRFVMDSLVVPLKLHDRSTIFGKQRFILFNDYLAYSLTRTEFIPINLVWLHAFSTSSSNKFSFKIITPENVMKVYTLTSQDKTDWQKNIRDCIWQSLRKNSNTVNQSLPITRYGCYKFTERNAKFPNYEVDGKWFEGKFTDLCHIKNPAINRLYRCRITNIIGDLSGHGIIEDSTFKYHGEFLNGKLCGFGTWKSKLKPIFHQGFLRNDKFHGYGVLSHEDVTYYGEFNNNVKSGYGIEDDSISGNKYIGMWQDGKRHGPGILITMDGSYFEGLFVNNQLSGDGLVIFPNGSYYIGELTIDGANGIGQLHIPETEIIEEIMELDDSSMKMKGNVLKGTLSGTWDRFQISNGTMSMNEIFLRTPNSSNYLMIKSDRKWSTFFTSWCEEVFGTAWPEKLILQDRWYRISSFIVRRKSFENDMKTNFMLVTEDTNENEYNDMQFMVPSEQNQVSIPSISRSNSELYIKAASSDDFETSSLRTLSDYSISSIAAPKKSRISASDFDFVPSFYNSSFTTSESIEELKGYLNASIDDIHHPFYLLVNELRKVFSACYGNWRSKPISILSKIATSEWISLMKKIYSIFRLLFVHLPPCETTDNDNNGENVYDGDCKLLAPLNFMHELLLNDEIYSCFFLLYASKNSRQDELYAHRIITCEKKSNEELRQLLKIEPNLIPLLEDEQFYQAIECFKKLNQKFGPSEMLKIIKDTFEIINNCSNKLSNIGFMLSADHLLSITIYLIVKASINHLGAELSLLTDLMENDIEKLINMEQYIYTTVKIGYLHTISTRFFNN</sequence>
<evidence type="ECO:0000313" key="5">
    <source>
        <dbReference type="EMBL" id="CAG9809977.1"/>
    </source>
</evidence>
<dbReference type="PANTHER" id="PTHR46089">
    <property type="entry name" value="ALSIN HOMOLOG"/>
    <property type="match status" value="1"/>
</dbReference>
<dbReference type="PROSITE" id="PS51205">
    <property type="entry name" value="VPS9"/>
    <property type="match status" value="1"/>
</dbReference>
<reference evidence="5" key="1">
    <citation type="submission" date="2022-01" db="EMBL/GenBank/DDBJ databases">
        <authorList>
            <person name="King R."/>
        </authorList>
    </citation>
    <scope>NUCLEOTIDE SEQUENCE</scope>
</reference>
<dbReference type="InterPro" id="IPR003409">
    <property type="entry name" value="MORN"/>
</dbReference>
<dbReference type="Pfam" id="PF25383">
    <property type="entry name" value="PH_alsin"/>
    <property type="match status" value="1"/>
</dbReference>
<keyword evidence="2" id="KW-0677">Repeat</keyword>
<dbReference type="InterPro" id="IPR000408">
    <property type="entry name" value="Reg_chr_condens"/>
</dbReference>
<evidence type="ECO:0000313" key="6">
    <source>
        <dbReference type="Proteomes" id="UP001153620"/>
    </source>
</evidence>
<dbReference type="Gene3D" id="2.130.10.30">
    <property type="entry name" value="Regulator of chromosome condensation 1/beta-lactamase-inhibitor protein II"/>
    <property type="match status" value="1"/>
</dbReference>
<dbReference type="InterPro" id="IPR037191">
    <property type="entry name" value="VPS9_dom_sf"/>
</dbReference>
<dbReference type="PROSITE" id="PS50012">
    <property type="entry name" value="RCC1_3"/>
    <property type="match status" value="2"/>
</dbReference>
<name>A0A9N9S6M5_9DIPT</name>
<dbReference type="SUPFAM" id="SSF50729">
    <property type="entry name" value="PH domain-like"/>
    <property type="match status" value="1"/>
</dbReference>
<dbReference type="InterPro" id="IPR051984">
    <property type="entry name" value="Alsin"/>
</dbReference>
<evidence type="ECO:0000256" key="2">
    <source>
        <dbReference type="ARBA" id="ARBA00022737"/>
    </source>
</evidence>
<dbReference type="SUPFAM" id="SSF109993">
    <property type="entry name" value="VPS9 domain"/>
    <property type="match status" value="1"/>
</dbReference>
<protein>
    <recommendedName>
        <fullName evidence="4">VPS9 domain-containing protein</fullName>
    </recommendedName>
</protein>
<feature type="repeat" description="RCC1" evidence="3">
    <location>
        <begin position="240"/>
        <end position="296"/>
    </location>
</feature>
<dbReference type="PANTHER" id="PTHR46089:SF2">
    <property type="entry name" value="ALSIN HOMOLOG"/>
    <property type="match status" value="1"/>
</dbReference>
<evidence type="ECO:0000256" key="1">
    <source>
        <dbReference type="ARBA" id="ARBA00022658"/>
    </source>
</evidence>
<dbReference type="Pfam" id="PF26202">
    <property type="entry name" value="HA_Alsin"/>
    <property type="match status" value="1"/>
</dbReference>
<accession>A0A9N9S6M5</accession>
<dbReference type="InterPro" id="IPR009091">
    <property type="entry name" value="RCC1/BLIP-II"/>
</dbReference>
<dbReference type="Proteomes" id="UP001153620">
    <property type="component" value="Chromosome 3"/>
</dbReference>
<evidence type="ECO:0000256" key="3">
    <source>
        <dbReference type="PROSITE-ProRule" id="PRU00235"/>
    </source>
</evidence>
<proteinExistence type="predicted"/>
<dbReference type="Pfam" id="PF02493">
    <property type="entry name" value="MORN"/>
    <property type="match status" value="5"/>
</dbReference>
<reference evidence="5" key="2">
    <citation type="submission" date="2022-10" db="EMBL/GenBank/DDBJ databases">
        <authorList>
            <consortium name="ENA_rothamsted_submissions"/>
            <consortium name="culmorum"/>
            <person name="King R."/>
        </authorList>
    </citation>
    <scope>NUCLEOTIDE SEQUENCE</scope>
</reference>
<organism evidence="5 6">
    <name type="scientific">Chironomus riparius</name>
    <dbReference type="NCBI Taxonomy" id="315576"/>
    <lineage>
        <taxon>Eukaryota</taxon>
        <taxon>Metazoa</taxon>
        <taxon>Ecdysozoa</taxon>
        <taxon>Arthropoda</taxon>
        <taxon>Hexapoda</taxon>
        <taxon>Insecta</taxon>
        <taxon>Pterygota</taxon>
        <taxon>Neoptera</taxon>
        <taxon>Endopterygota</taxon>
        <taxon>Diptera</taxon>
        <taxon>Nematocera</taxon>
        <taxon>Chironomoidea</taxon>
        <taxon>Chironomidae</taxon>
        <taxon>Chironominae</taxon>
        <taxon>Chironomus</taxon>
    </lineage>
</organism>
<dbReference type="Pfam" id="PF25384">
    <property type="entry name" value="Alsin_RLD"/>
    <property type="match status" value="1"/>
</dbReference>
<dbReference type="SUPFAM" id="SSF50985">
    <property type="entry name" value="RCC1/BLIP-II"/>
    <property type="match status" value="1"/>
</dbReference>
<dbReference type="Gene3D" id="2.20.110.10">
    <property type="entry name" value="Histone H3 K4-specific methyltransferase SET7/9 N-terminal domain"/>
    <property type="match status" value="1"/>
</dbReference>
<gene>
    <name evidence="5" type="ORF">CHIRRI_LOCUS12794</name>
</gene>
<dbReference type="SMART" id="SM00698">
    <property type="entry name" value="MORN"/>
    <property type="match status" value="5"/>
</dbReference>
<dbReference type="InterPro" id="IPR011993">
    <property type="entry name" value="PH-like_dom_sf"/>
</dbReference>
<keyword evidence="1" id="KW-0344">Guanine-nucleotide releasing factor</keyword>
<feature type="repeat" description="RCC1" evidence="3">
    <location>
        <begin position="188"/>
        <end position="239"/>
    </location>
</feature>
<dbReference type="Gene3D" id="2.30.29.30">
    <property type="entry name" value="Pleckstrin-homology domain (PH domain)/Phosphotyrosine-binding domain (PTB)"/>
    <property type="match status" value="1"/>
</dbReference>
<dbReference type="OrthoDB" id="48314at2759"/>
<keyword evidence="6" id="KW-1185">Reference proteome</keyword>
<dbReference type="Gene3D" id="1.20.1050.80">
    <property type="entry name" value="VPS9 domain"/>
    <property type="match status" value="1"/>
</dbReference>